<feature type="region of interest" description="Disordered" evidence="1">
    <location>
        <begin position="1"/>
        <end position="61"/>
    </location>
</feature>
<feature type="compositionally biased region" description="Basic and acidic residues" evidence="1">
    <location>
        <begin position="45"/>
        <end position="61"/>
    </location>
</feature>
<dbReference type="PATRIC" id="fig|1150625.3.peg.1222"/>
<comment type="caution">
    <text evidence="2">The sequence shown here is derived from an EMBL/GenBank/DDBJ whole genome shotgun (WGS) entry which is preliminary data.</text>
</comment>
<dbReference type="STRING" id="1150625.Q75_05825"/>
<organism evidence="2 3">
    <name type="scientific">Bacillus coahuilensis p1.1.43</name>
    <dbReference type="NCBI Taxonomy" id="1150625"/>
    <lineage>
        <taxon>Bacteria</taxon>
        <taxon>Bacillati</taxon>
        <taxon>Bacillota</taxon>
        <taxon>Bacilli</taxon>
        <taxon>Bacillales</taxon>
        <taxon>Bacillaceae</taxon>
        <taxon>Bacillus</taxon>
    </lineage>
</organism>
<reference evidence="2 3" key="1">
    <citation type="journal article" date="2016" name="Front. Microbiol.">
        <title>Microevolution Analysis of Bacillus coahuilensis Unveils Differences in Phosphorus Acquisition Strategies and Their Regulation.</title>
        <authorList>
            <person name="Gomez-Lunar Z."/>
            <person name="Hernandez-Gonzalez I."/>
            <person name="Rodriguez-Torres M.D."/>
            <person name="Souza V."/>
            <person name="Olmedo-Alvarez G."/>
        </authorList>
    </citation>
    <scope>NUCLEOTIDE SEQUENCE [LARGE SCALE GENOMIC DNA]</scope>
    <source>
        <strain evidence="3">p1.1.43</strain>
    </source>
</reference>
<evidence type="ECO:0000313" key="3">
    <source>
        <dbReference type="Proteomes" id="UP000074108"/>
    </source>
</evidence>
<dbReference type="Proteomes" id="UP000074108">
    <property type="component" value="Unassembled WGS sequence"/>
</dbReference>
<feature type="compositionally biased region" description="Basic and acidic residues" evidence="1">
    <location>
        <begin position="10"/>
        <end position="37"/>
    </location>
</feature>
<gene>
    <name evidence="2" type="ORF">Q75_05825</name>
</gene>
<evidence type="ECO:0000313" key="2">
    <source>
        <dbReference type="EMBL" id="KUP07047.1"/>
    </source>
</evidence>
<protein>
    <submittedName>
        <fullName evidence="2">Uncharacterized protein</fullName>
    </submittedName>
</protein>
<sequence>MADVGRAKGRREASEIRRKVVGKERSGQENKRGVAREPRRKRLREKAGREPSIIKRNDTNN</sequence>
<name>A0A147K9C7_9BACI</name>
<accession>A0A147K9C7</accession>
<dbReference type="EMBL" id="LDYG01000024">
    <property type="protein sequence ID" value="KUP07047.1"/>
    <property type="molecule type" value="Genomic_DNA"/>
</dbReference>
<evidence type="ECO:0000256" key="1">
    <source>
        <dbReference type="SAM" id="MobiDB-lite"/>
    </source>
</evidence>
<dbReference type="AlphaFoldDB" id="A0A147K9C7"/>
<proteinExistence type="predicted"/>
<keyword evidence="3" id="KW-1185">Reference proteome</keyword>